<sequence length="91" mass="10469">MAPVCLACRLLLVCLFVIFLCLSIIPQHASTALVYDRLTLLTIRNSVEKQINQDLAKANTDHLPFELAIPECLRWLAYAAPRRKRRRRHGK</sequence>
<dbReference type="Proteomes" id="UP001558613">
    <property type="component" value="Unassembled WGS sequence"/>
</dbReference>
<organism evidence="1 2">
    <name type="scientific">Cirrhinus molitorella</name>
    <name type="common">mud carp</name>
    <dbReference type="NCBI Taxonomy" id="172907"/>
    <lineage>
        <taxon>Eukaryota</taxon>
        <taxon>Metazoa</taxon>
        <taxon>Chordata</taxon>
        <taxon>Craniata</taxon>
        <taxon>Vertebrata</taxon>
        <taxon>Euteleostomi</taxon>
        <taxon>Actinopterygii</taxon>
        <taxon>Neopterygii</taxon>
        <taxon>Teleostei</taxon>
        <taxon>Ostariophysi</taxon>
        <taxon>Cypriniformes</taxon>
        <taxon>Cyprinidae</taxon>
        <taxon>Labeoninae</taxon>
        <taxon>Labeonini</taxon>
        <taxon>Cirrhinus</taxon>
    </lineage>
</organism>
<protein>
    <recommendedName>
        <fullName evidence="3">Secreted protein</fullName>
    </recommendedName>
</protein>
<keyword evidence="2" id="KW-1185">Reference proteome</keyword>
<reference evidence="1 2" key="1">
    <citation type="submission" date="2023-09" db="EMBL/GenBank/DDBJ databases">
        <authorList>
            <person name="Wang M."/>
        </authorList>
    </citation>
    <scope>NUCLEOTIDE SEQUENCE [LARGE SCALE GENOMIC DNA]</scope>
    <source>
        <strain evidence="1">GT-2023</strain>
        <tissue evidence="1">Liver</tissue>
    </source>
</reference>
<evidence type="ECO:0008006" key="3">
    <source>
        <dbReference type="Google" id="ProtNLM"/>
    </source>
</evidence>
<dbReference type="EMBL" id="JAYMGO010000004">
    <property type="protein sequence ID" value="KAL1276345.1"/>
    <property type="molecule type" value="Genomic_DNA"/>
</dbReference>
<proteinExistence type="predicted"/>
<evidence type="ECO:0000313" key="2">
    <source>
        <dbReference type="Proteomes" id="UP001558613"/>
    </source>
</evidence>
<comment type="caution">
    <text evidence="1">The sequence shown here is derived from an EMBL/GenBank/DDBJ whole genome shotgun (WGS) entry which is preliminary data.</text>
</comment>
<accession>A0ABR3NH86</accession>
<name>A0ABR3NH86_9TELE</name>
<evidence type="ECO:0000313" key="1">
    <source>
        <dbReference type="EMBL" id="KAL1276345.1"/>
    </source>
</evidence>
<gene>
    <name evidence="1" type="ORF">QQF64_035968</name>
</gene>